<evidence type="ECO:0000313" key="8">
    <source>
        <dbReference type="Proteomes" id="UP001491088"/>
    </source>
</evidence>
<evidence type="ECO:0000259" key="6">
    <source>
        <dbReference type="Pfam" id="PF21365"/>
    </source>
</evidence>
<dbReference type="Pfam" id="PF13802">
    <property type="entry name" value="Gal_mutarotas_2"/>
    <property type="match status" value="1"/>
</dbReference>
<keyword evidence="2" id="KW-0378">Hydrolase</keyword>
<proteinExistence type="inferred from homology"/>
<gene>
    <name evidence="7" type="ORF">WG950_00565</name>
</gene>
<evidence type="ECO:0000259" key="5">
    <source>
        <dbReference type="Pfam" id="PF13802"/>
    </source>
</evidence>
<dbReference type="Pfam" id="PF01055">
    <property type="entry name" value="Glyco_hydro_31_2nd"/>
    <property type="match status" value="1"/>
</dbReference>
<dbReference type="SUPFAM" id="SSF51011">
    <property type="entry name" value="Glycosyl hydrolase domain"/>
    <property type="match status" value="1"/>
</dbReference>
<evidence type="ECO:0000313" key="7">
    <source>
        <dbReference type="EMBL" id="WYW55754.1"/>
    </source>
</evidence>
<keyword evidence="3" id="KW-0732">Signal</keyword>
<dbReference type="Proteomes" id="UP001491088">
    <property type="component" value="Chromosome"/>
</dbReference>
<dbReference type="InterPro" id="IPR017853">
    <property type="entry name" value="GH"/>
</dbReference>
<dbReference type="InterPro" id="IPR048395">
    <property type="entry name" value="Glyco_hydro_31_C"/>
</dbReference>
<dbReference type="Pfam" id="PF21365">
    <property type="entry name" value="Glyco_hydro_31_3rd"/>
    <property type="match status" value="1"/>
</dbReference>
<organism evidence="7 8">
    <name type="scientific">Polaribacter marinaquae</name>
    <dbReference type="NCBI Taxonomy" id="1642819"/>
    <lineage>
        <taxon>Bacteria</taxon>
        <taxon>Pseudomonadati</taxon>
        <taxon>Bacteroidota</taxon>
        <taxon>Flavobacteriia</taxon>
        <taxon>Flavobacteriales</taxon>
        <taxon>Flavobacteriaceae</taxon>
    </lineage>
</organism>
<keyword evidence="2" id="KW-0326">Glycosidase</keyword>
<dbReference type="CDD" id="cd14752">
    <property type="entry name" value="GH31_N"/>
    <property type="match status" value="1"/>
</dbReference>
<sequence>MKTLKLFILLLFLSISSFSQNSSRIFQNVDQSKNRLEVHVNDGTYFIEFYSDKIVETTFIPKGEAYTKKSHAVILEPKKVTVTPLITDDKSVFNTTGISVHINHNPFQIEYQFNGEVVTSEKLGYYKSKHVPLENVKGNIVYDFTEKIEFNLTKDEILFGGGSRALGMNRRGNRLALYNRAQYGYETKASLMNFTLPLVISSKKYMIHFDNAPIGYLDLDSKKDNSLTYETISGRKTYQVVVGDSWEDLIENYTQLTGKQPLPARWVLGNFSSRFGYHSQQETEKTIAKFQEEEIPVDAVILDLYWFGKTIQGTMGNLEVDKDSFPDMKGMISRLKNKGVKTVLITEPFILSNSSKWKETAEKGVLATDSVQKPAKYDFYFGNTGIVNIYKKEGKDWFWNIYKDLLNIGVKGLWGDLGEPEVLPYWVNFGTKKADEIHNIYGHDWARLIFEGYQKEYPNERPFILMRAGAAGSQRFGMIPWSGDVNRTWGGLQSQPEIALQMGMQGFGYMHSDLGGFAGANLDDNLYTRWLQYGVFQPIFRPHAQEEVASEPVFRTKETMQLAKKSIELRYKLLPYNYNLAFQNNQKGTPLMRPVFFEEDTPELITNSSTYLWGKDFLITPILKDSVITKQVFFPKTANWIDFYTNEKVEGGQFKMVNVKENSIPTYVREGAFILMSDVVQSTDNYNSDKLQVHYYFNKEKQATKRTFYNDDGETANSFEKGAYEILEFDAAFSKKYLEIEFDVVLGKNWNPKKKEIQLIIHNINFNPKKIKVNGKRKRVSVDSNTLSIPLTWSTDKELEIEISLK</sequence>
<dbReference type="Gene3D" id="2.60.40.1180">
    <property type="entry name" value="Golgi alpha-mannosidase II"/>
    <property type="match status" value="2"/>
</dbReference>
<evidence type="ECO:0000256" key="3">
    <source>
        <dbReference type="SAM" id="SignalP"/>
    </source>
</evidence>
<dbReference type="InterPro" id="IPR025887">
    <property type="entry name" value="Glyco_hydro_31_N_dom"/>
</dbReference>
<evidence type="ECO:0000256" key="2">
    <source>
        <dbReference type="RuleBase" id="RU361185"/>
    </source>
</evidence>
<dbReference type="PANTHER" id="PTHR43863">
    <property type="entry name" value="HYDROLASE, PUTATIVE (AFU_ORTHOLOGUE AFUA_1G03140)-RELATED"/>
    <property type="match status" value="1"/>
</dbReference>
<evidence type="ECO:0000259" key="4">
    <source>
        <dbReference type="Pfam" id="PF01055"/>
    </source>
</evidence>
<accession>A0ABZ2TRJ2</accession>
<feature type="domain" description="Glycosyl hydrolase family 31 C-terminal" evidence="6">
    <location>
        <begin position="588"/>
        <end position="674"/>
    </location>
</feature>
<feature type="domain" description="Glycoside hydrolase family 31 N-terminal" evidence="5">
    <location>
        <begin position="47"/>
        <end position="217"/>
    </location>
</feature>
<dbReference type="InterPro" id="IPR051816">
    <property type="entry name" value="Glycosyl_Hydrolase_31"/>
</dbReference>
<dbReference type="Gene3D" id="3.20.20.80">
    <property type="entry name" value="Glycosidases"/>
    <property type="match status" value="1"/>
</dbReference>
<dbReference type="InterPro" id="IPR011013">
    <property type="entry name" value="Gal_mutarotase_sf_dom"/>
</dbReference>
<name>A0ABZ2TRJ2_9FLAO</name>
<dbReference type="PANTHER" id="PTHR43863:SF2">
    <property type="entry name" value="MALTASE-GLUCOAMYLASE"/>
    <property type="match status" value="1"/>
</dbReference>
<dbReference type="Gene3D" id="2.60.40.1760">
    <property type="entry name" value="glycosyl hydrolase (family 31)"/>
    <property type="match status" value="1"/>
</dbReference>
<reference evidence="7 8" key="1">
    <citation type="submission" date="2024-03" db="EMBL/GenBank/DDBJ databases">
        <authorList>
            <person name="Cao K."/>
        </authorList>
    </citation>
    <scope>NUCLEOTIDE SEQUENCE [LARGE SCALE GENOMIC DNA]</scope>
    <source>
        <strain evidence="7 8">MCCC 1K00696</strain>
    </source>
</reference>
<dbReference type="SUPFAM" id="SSF51445">
    <property type="entry name" value="(Trans)glycosidases"/>
    <property type="match status" value="1"/>
</dbReference>
<feature type="chain" id="PRO_5047157255" evidence="3">
    <location>
        <begin position="22"/>
        <end position="806"/>
    </location>
</feature>
<dbReference type="SUPFAM" id="SSF74650">
    <property type="entry name" value="Galactose mutarotase-like"/>
    <property type="match status" value="1"/>
</dbReference>
<comment type="similarity">
    <text evidence="1 2">Belongs to the glycosyl hydrolase 31 family.</text>
</comment>
<dbReference type="InterPro" id="IPR013780">
    <property type="entry name" value="Glyco_hydro_b"/>
</dbReference>
<evidence type="ECO:0000256" key="1">
    <source>
        <dbReference type="ARBA" id="ARBA00007806"/>
    </source>
</evidence>
<dbReference type="RefSeq" id="WP_340933392.1">
    <property type="nucleotide sequence ID" value="NZ_CP150496.1"/>
</dbReference>
<protein>
    <submittedName>
        <fullName evidence="7">TIM-barrel domain-containing protein</fullName>
    </submittedName>
</protein>
<feature type="signal peptide" evidence="3">
    <location>
        <begin position="1"/>
        <end position="21"/>
    </location>
</feature>
<dbReference type="InterPro" id="IPR000322">
    <property type="entry name" value="Glyco_hydro_31_TIM"/>
</dbReference>
<feature type="domain" description="Glycoside hydrolase family 31 TIM barrel" evidence="4">
    <location>
        <begin position="261"/>
        <end position="580"/>
    </location>
</feature>
<keyword evidence="8" id="KW-1185">Reference proteome</keyword>
<dbReference type="EMBL" id="CP150496">
    <property type="protein sequence ID" value="WYW55754.1"/>
    <property type="molecule type" value="Genomic_DNA"/>
</dbReference>